<dbReference type="PANTHER" id="PTHR36562:SF5">
    <property type="entry name" value="SERINE_ARGININE REPETITIVE MATRIX 2"/>
    <property type="match status" value="1"/>
</dbReference>
<dbReference type="InterPro" id="IPR051372">
    <property type="entry name" value="CWC21"/>
</dbReference>
<dbReference type="Pfam" id="PF08312">
    <property type="entry name" value="cwf21"/>
    <property type="match status" value="1"/>
</dbReference>
<keyword evidence="6" id="KW-0539">Nucleus</keyword>
<dbReference type="Gene3D" id="6.10.140.420">
    <property type="match status" value="1"/>
</dbReference>
<evidence type="ECO:0000256" key="1">
    <source>
        <dbReference type="ARBA" id="ARBA00004123"/>
    </source>
</evidence>
<reference evidence="9 10" key="1">
    <citation type="submission" date="2024-04" db="EMBL/GenBank/DDBJ databases">
        <title>Tritrichomonas musculus Genome.</title>
        <authorList>
            <person name="Alves-Ferreira E."/>
            <person name="Grigg M."/>
            <person name="Lorenzi H."/>
            <person name="Galac M."/>
        </authorList>
    </citation>
    <scope>NUCLEOTIDE SEQUENCE [LARGE SCALE GENOMIC DNA]</scope>
    <source>
        <strain evidence="9 10">EAF2021</strain>
    </source>
</reference>
<protein>
    <recommendedName>
        <fullName evidence="8">CWF21 domain-containing protein</fullName>
    </recommendedName>
</protein>
<evidence type="ECO:0000256" key="5">
    <source>
        <dbReference type="ARBA" id="ARBA00023187"/>
    </source>
</evidence>
<evidence type="ECO:0000256" key="3">
    <source>
        <dbReference type="ARBA" id="ARBA00022664"/>
    </source>
</evidence>
<comment type="subcellular location">
    <subcellularLocation>
        <location evidence="1">Nucleus</location>
    </subcellularLocation>
</comment>
<evidence type="ECO:0000313" key="9">
    <source>
        <dbReference type="EMBL" id="KAK8894110.1"/>
    </source>
</evidence>
<evidence type="ECO:0000313" key="10">
    <source>
        <dbReference type="Proteomes" id="UP001470230"/>
    </source>
</evidence>
<dbReference type="EMBL" id="JAPFFF010000003">
    <property type="protein sequence ID" value="KAK8894110.1"/>
    <property type="molecule type" value="Genomic_DNA"/>
</dbReference>
<dbReference type="InterPro" id="IPR013170">
    <property type="entry name" value="mRNA_splic_Cwf21_dom"/>
</dbReference>
<name>A0ABR2KVW1_9EUKA</name>
<gene>
    <name evidence="9" type="ORF">M9Y10_022542</name>
</gene>
<organism evidence="9 10">
    <name type="scientific">Tritrichomonas musculus</name>
    <dbReference type="NCBI Taxonomy" id="1915356"/>
    <lineage>
        <taxon>Eukaryota</taxon>
        <taxon>Metamonada</taxon>
        <taxon>Parabasalia</taxon>
        <taxon>Tritrichomonadida</taxon>
        <taxon>Tritrichomonadidae</taxon>
        <taxon>Tritrichomonas</taxon>
    </lineage>
</organism>
<keyword evidence="3" id="KW-0507">mRNA processing</keyword>
<evidence type="ECO:0000256" key="2">
    <source>
        <dbReference type="ARBA" id="ARBA00005954"/>
    </source>
</evidence>
<evidence type="ECO:0000256" key="6">
    <source>
        <dbReference type="ARBA" id="ARBA00023242"/>
    </source>
</evidence>
<feature type="domain" description="CWF21" evidence="8">
    <location>
        <begin position="48"/>
        <end position="93"/>
    </location>
</feature>
<proteinExistence type="inferred from homology"/>
<comment type="caution">
    <text evidence="9">The sequence shown here is derived from an EMBL/GenBank/DDBJ whole genome shotgun (WGS) entry which is preliminary data.</text>
</comment>
<feature type="region of interest" description="Disordered" evidence="7">
    <location>
        <begin position="84"/>
        <end position="124"/>
    </location>
</feature>
<feature type="region of interest" description="Disordered" evidence="7">
    <location>
        <begin position="25"/>
        <end position="53"/>
    </location>
</feature>
<dbReference type="PANTHER" id="PTHR36562">
    <property type="entry name" value="SERINE/ARGININE REPETITIVE MATRIX 2"/>
    <property type="match status" value="1"/>
</dbReference>
<keyword evidence="10" id="KW-1185">Reference proteome</keyword>
<dbReference type="SMART" id="SM01115">
    <property type="entry name" value="cwf21"/>
    <property type="match status" value="1"/>
</dbReference>
<evidence type="ECO:0000259" key="8">
    <source>
        <dbReference type="SMART" id="SM01115"/>
    </source>
</evidence>
<dbReference type="Proteomes" id="UP001470230">
    <property type="component" value="Unassembled WGS sequence"/>
</dbReference>
<dbReference type="CDD" id="cd21372">
    <property type="entry name" value="cwf21_CWC21-like"/>
    <property type="match status" value="1"/>
</dbReference>
<comment type="similarity">
    <text evidence="2">Belongs to the CWC21 family.</text>
</comment>
<accession>A0ABR2KVW1</accession>
<feature type="compositionally biased region" description="Low complexity" evidence="7">
    <location>
        <begin position="105"/>
        <end position="116"/>
    </location>
</feature>
<sequence length="124" mass="14111">MYNGIGVQTPRGTGTSGYIETSLVSLKPPPMRAPKTQKLVAKQSKSLEDHNRRRRIELSCIKLRQKLEKSKMTKEDIDAAIKKYRKKLLNPNPTNADNKGDERQNNSNESEENQQQAELSDNED</sequence>
<evidence type="ECO:0000256" key="7">
    <source>
        <dbReference type="SAM" id="MobiDB-lite"/>
    </source>
</evidence>
<evidence type="ECO:0000256" key="4">
    <source>
        <dbReference type="ARBA" id="ARBA00022728"/>
    </source>
</evidence>
<keyword evidence="4" id="KW-0747">Spliceosome</keyword>
<keyword evidence="5" id="KW-0508">mRNA splicing</keyword>